<proteinExistence type="predicted"/>
<dbReference type="AlphaFoldDB" id="A0A0E9WLX3"/>
<name>A0A0E9WLX3_ANGAN</name>
<accession>A0A0E9WLX3</accession>
<reference evidence="1" key="1">
    <citation type="submission" date="2014-11" db="EMBL/GenBank/DDBJ databases">
        <authorList>
            <person name="Amaro Gonzalez C."/>
        </authorList>
    </citation>
    <scope>NUCLEOTIDE SEQUENCE</scope>
</reference>
<dbReference type="EMBL" id="GBXM01017296">
    <property type="protein sequence ID" value="JAH91281.1"/>
    <property type="molecule type" value="Transcribed_RNA"/>
</dbReference>
<reference evidence="1" key="2">
    <citation type="journal article" date="2015" name="Fish Shellfish Immunol.">
        <title>Early steps in the European eel (Anguilla anguilla)-Vibrio vulnificus interaction in the gills: Role of the RtxA13 toxin.</title>
        <authorList>
            <person name="Callol A."/>
            <person name="Pajuelo D."/>
            <person name="Ebbesson L."/>
            <person name="Teles M."/>
            <person name="MacKenzie S."/>
            <person name="Amaro C."/>
        </authorList>
    </citation>
    <scope>NUCLEOTIDE SEQUENCE</scope>
</reference>
<sequence>MPAKCMHGIDTFLKNHTFLATFQKNKINVNMIARFR</sequence>
<organism evidence="1">
    <name type="scientific">Anguilla anguilla</name>
    <name type="common">European freshwater eel</name>
    <name type="synonym">Muraena anguilla</name>
    <dbReference type="NCBI Taxonomy" id="7936"/>
    <lineage>
        <taxon>Eukaryota</taxon>
        <taxon>Metazoa</taxon>
        <taxon>Chordata</taxon>
        <taxon>Craniata</taxon>
        <taxon>Vertebrata</taxon>
        <taxon>Euteleostomi</taxon>
        <taxon>Actinopterygii</taxon>
        <taxon>Neopterygii</taxon>
        <taxon>Teleostei</taxon>
        <taxon>Anguilliformes</taxon>
        <taxon>Anguillidae</taxon>
        <taxon>Anguilla</taxon>
    </lineage>
</organism>
<evidence type="ECO:0000313" key="1">
    <source>
        <dbReference type="EMBL" id="JAH91281.1"/>
    </source>
</evidence>
<protein>
    <submittedName>
        <fullName evidence="1">Uncharacterized protein</fullName>
    </submittedName>
</protein>